<feature type="transmembrane region" description="Helical" evidence="9">
    <location>
        <begin position="270"/>
        <end position="289"/>
    </location>
</feature>
<protein>
    <submittedName>
        <fullName evidence="12">Acyltransferase</fullName>
    </submittedName>
</protein>
<feature type="region of interest" description="Disordered" evidence="8">
    <location>
        <begin position="1"/>
        <end position="20"/>
    </location>
</feature>
<comment type="subcellular location">
    <subcellularLocation>
        <location evidence="1">Cell membrane</location>
        <topology evidence="1">Multi-pass membrane protein</topology>
    </subcellularLocation>
</comment>
<feature type="transmembrane region" description="Helical" evidence="9">
    <location>
        <begin position="241"/>
        <end position="258"/>
    </location>
</feature>
<dbReference type="Pfam" id="PF01757">
    <property type="entry name" value="Acyl_transf_3"/>
    <property type="match status" value="1"/>
</dbReference>
<feature type="domain" description="SGNH" evidence="11">
    <location>
        <begin position="449"/>
        <end position="670"/>
    </location>
</feature>
<proteinExistence type="predicted"/>
<evidence type="ECO:0000256" key="7">
    <source>
        <dbReference type="ARBA" id="ARBA00023315"/>
    </source>
</evidence>
<comment type="caution">
    <text evidence="12">The sequence shown here is derived from an EMBL/GenBank/DDBJ whole genome shotgun (WGS) entry which is preliminary data.</text>
</comment>
<feature type="domain" description="Acyltransferase 3" evidence="10">
    <location>
        <begin position="35"/>
        <end position="383"/>
    </location>
</feature>
<gene>
    <name evidence="12" type="ORF">I7412_41465</name>
</gene>
<feature type="transmembrane region" description="Helical" evidence="9">
    <location>
        <begin position="366"/>
        <end position="384"/>
    </location>
</feature>
<dbReference type="PANTHER" id="PTHR23028:SF53">
    <property type="entry name" value="ACYL_TRANSF_3 DOMAIN-CONTAINING PROTEIN"/>
    <property type="match status" value="1"/>
</dbReference>
<keyword evidence="2" id="KW-1003">Cell membrane</keyword>
<dbReference type="InterPro" id="IPR036514">
    <property type="entry name" value="SGNH_hydro_sf"/>
</dbReference>
<dbReference type="Pfam" id="PF19040">
    <property type="entry name" value="SGNH"/>
    <property type="match status" value="1"/>
</dbReference>
<feature type="transmembrane region" description="Helical" evidence="9">
    <location>
        <begin position="166"/>
        <end position="185"/>
    </location>
</feature>
<reference evidence="12" key="1">
    <citation type="submission" date="2020-12" db="EMBL/GenBank/DDBJ databases">
        <title>Genomic characterization of non-nitrogen-fixing Frankia strains.</title>
        <authorList>
            <person name="Carlos-Shanley C."/>
            <person name="Guerra T."/>
            <person name="Hahn D."/>
        </authorList>
    </citation>
    <scope>NUCLEOTIDE SEQUENCE</scope>
    <source>
        <strain evidence="12">CN6</strain>
    </source>
</reference>
<dbReference type="GO" id="GO:0016747">
    <property type="term" value="F:acyltransferase activity, transferring groups other than amino-acyl groups"/>
    <property type="evidence" value="ECO:0007669"/>
    <property type="project" value="InterPro"/>
</dbReference>
<keyword evidence="4 9" id="KW-0812">Transmembrane</keyword>
<dbReference type="InterPro" id="IPR002656">
    <property type="entry name" value="Acyl_transf_3_dom"/>
</dbReference>
<evidence type="ECO:0000256" key="4">
    <source>
        <dbReference type="ARBA" id="ARBA00022692"/>
    </source>
</evidence>
<keyword evidence="5 9" id="KW-1133">Transmembrane helix</keyword>
<dbReference type="GO" id="GO:0009103">
    <property type="term" value="P:lipopolysaccharide biosynthetic process"/>
    <property type="evidence" value="ECO:0007669"/>
    <property type="project" value="TreeGrafter"/>
</dbReference>
<feature type="transmembrane region" description="Helical" evidence="9">
    <location>
        <begin position="60"/>
        <end position="81"/>
    </location>
</feature>
<dbReference type="GO" id="GO:0005886">
    <property type="term" value="C:plasma membrane"/>
    <property type="evidence" value="ECO:0007669"/>
    <property type="project" value="UniProtKB-SubCell"/>
</dbReference>
<keyword evidence="6 9" id="KW-0472">Membrane</keyword>
<sequence>MLLDRGAAAPATTPIGPGDTDTTGTFLAPIVHSPGLDGLRALAVLAVIAYHAGLPFAPGGLLGVDTFMVLSGFLITGLLVAEYRATRRIDLKDFWLRRLRRLLPALLLLLLAVSAYARFIAPPGDATKIRFDTLAALFYVANWRFALSEQSYFDHFSAPSPLLHTWSLAVEEQFYVLWPLLVFLLMRHSARTVDRWKGQRQKAQSAALTVAVLGAEASALIGIGLLLTGVDASRIYYGTEVRIQALLIGAALAVWRAQRKAGFTPRGKKVLGHAGLAAAAAMLALWATVDGESRGLYAGGFFGVALIVAVLVAAIVEVPNSAISKILSISPLTYIGKISYGLYLWHWPVLLTLTAGRTGLHGPALLGARIGATVACTLLSFYLVENPIRRRKLRIPKPVVTTPAIIAGVVAVAFLATGTQASTARTPADLEKLAREVQANGVPQSVGPDAAGNPPSRMLIAGDSLATTLVGSQFADVAASMNMQLADASMLGCGVARLPTRKLDGEAGPTTIGCEQWPERFAKRVDEVKPDVAGLLVGRWEVTDQLLDGRWVHVGDPSFDAYLATQLDLAIKTLSAQGAKVVLFTTPAVAAREGPDGTRYPETKPERVASFNELLRAAASRHPGVATISDLNAVLTPGNRFTDHVNGILTRDDGVHITAAGGRLVGQALLPAIVELVRPTRTDRAPVVTPTSPG</sequence>
<feature type="transmembrane region" description="Helical" evidence="9">
    <location>
        <begin position="396"/>
        <end position="416"/>
    </location>
</feature>
<evidence type="ECO:0000259" key="10">
    <source>
        <dbReference type="Pfam" id="PF01757"/>
    </source>
</evidence>
<dbReference type="InterPro" id="IPR043968">
    <property type="entry name" value="SGNH"/>
</dbReference>
<feature type="transmembrane region" description="Helical" evidence="9">
    <location>
        <begin position="295"/>
        <end position="314"/>
    </location>
</feature>
<feature type="transmembrane region" description="Helical" evidence="9">
    <location>
        <begin position="102"/>
        <end position="121"/>
    </location>
</feature>
<dbReference type="EMBL" id="JAEACQ010000385">
    <property type="protein sequence ID" value="MBL7633517.1"/>
    <property type="molecule type" value="Genomic_DNA"/>
</dbReference>
<evidence type="ECO:0000256" key="3">
    <source>
        <dbReference type="ARBA" id="ARBA00022679"/>
    </source>
</evidence>
<evidence type="ECO:0000256" key="2">
    <source>
        <dbReference type="ARBA" id="ARBA00022475"/>
    </source>
</evidence>
<feature type="transmembrane region" description="Helical" evidence="9">
    <location>
        <begin position="326"/>
        <end position="346"/>
    </location>
</feature>
<keyword evidence="7 12" id="KW-0012">Acyltransferase</keyword>
<evidence type="ECO:0000259" key="11">
    <source>
        <dbReference type="Pfam" id="PF19040"/>
    </source>
</evidence>
<evidence type="ECO:0000313" key="13">
    <source>
        <dbReference type="Proteomes" id="UP000604475"/>
    </source>
</evidence>
<evidence type="ECO:0000256" key="1">
    <source>
        <dbReference type="ARBA" id="ARBA00004651"/>
    </source>
</evidence>
<evidence type="ECO:0000256" key="9">
    <source>
        <dbReference type="SAM" id="Phobius"/>
    </source>
</evidence>
<dbReference type="Proteomes" id="UP000604475">
    <property type="component" value="Unassembled WGS sequence"/>
</dbReference>
<evidence type="ECO:0000256" key="8">
    <source>
        <dbReference type="SAM" id="MobiDB-lite"/>
    </source>
</evidence>
<dbReference type="PANTHER" id="PTHR23028">
    <property type="entry name" value="ACETYLTRANSFERASE"/>
    <property type="match status" value="1"/>
</dbReference>
<dbReference type="InterPro" id="IPR050879">
    <property type="entry name" value="Acyltransferase_3"/>
</dbReference>
<name>A0A937RNY3_9ACTN</name>
<keyword evidence="3" id="KW-0808">Transferase</keyword>
<dbReference type="SUPFAM" id="SSF52266">
    <property type="entry name" value="SGNH hydrolase"/>
    <property type="match status" value="1"/>
</dbReference>
<accession>A0A937RNY3</accession>
<keyword evidence="13" id="KW-1185">Reference proteome</keyword>
<feature type="transmembrane region" description="Helical" evidence="9">
    <location>
        <begin position="206"/>
        <end position="229"/>
    </location>
</feature>
<dbReference type="AlphaFoldDB" id="A0A937RNY3"/>
<evidence type="ECO:0000256" key="5">
    <source>
        <dbReference type="ARBA" id="ARBA00022989"/>
    </source>
</evidence>
<evidence type="ECO:0000313" key="12">
    <source>
        <dbReference type="EMBL" id="MBL7633517.1"/>
    </source>
</evidence>
<dbReference type="Gene3D" id="3.40.50.1110">
    <property type="entry name" value="SGNH hydrolase"/>
    <property type="match status" value="1"/>
</dbReference>
<organism evidence="12 13">
    <name type="scientific">Frankia nepalensis</name>
    <dbReference type="NCBI Taxonomy" id="1836974"/>
    <lineage>
        <taxon>Bacteria</taxon>
        <taxon>Bacillati</taxon>
        <taxon>Actinomycetota</taxon>
        <taxon>Actinomycetes</taxon>
        <taxon>Frankiales</taxon>
        <taxon>Frankiaceae</taxon>
        <taxon>Frankia</taxon>
    </lineage>
</organism>
<evidence type="ECO:0000256" key="6">
    <source>
        <dbReference type="ARBA" id="ARBA00023136"/>
    </source>
</evidence>